<organism evidence="2 3">
    <name type="scientific">Cryptococcus deuterogattii Ram5</name>
    <dbReference type="NCBI Taxonomy" id="1296110"/>
    <lineage>
        <taxon>Eukaryota</taxon>
        <taxon>Fungi</taxon>
        <taxon>Dikarya</taxon>
        <taxon>Basidiomycota</taxon>
        <taxon>Agaricomycotina</taxon>
        <taxon>Tremellomycetes</taxon>
        <taxon>Tremellales</taxon>
        <taxon>Cryptococcaceae</taxon>
        <taxon>Cryptococcus</taxon>
        <taxon>Cryptococcus gattii species complex</taxon>
    </lineage>
</organism>
<name>A0A0D0UR17_9TREE</name>
<dbReference type="HOGENOM" id="CLU_1085930_0_0_1"/>
<evidence type="ECO:0000313" key="2">
    <source>
        <dbReference type="EMBL" id="KIR37636.1"/>
    </source>
</evidence>
<feature type="compositionally biased region" description="Acidic residues" evidence="1">
    <location>
        <begin position="203"/>
        <end position="221"/>
    </location>
</feature>
<feature type="compositionally biased region" description="Polar residues" evidence="1">
    <location>
        <begin position="247"/>
        <end position="256"/>
    </location>
</feature>
<accession>A0A0D0UR17</accession>
<gene>
    <name evidence="2" type="ORF">I313_06359</name>
</gene>
<sequence length="256" mass="28831">MPGFGLSNGEGVERLWSTLAALVRLNSESTEEGIYFCGLSRGCQRGTDAEKSWPFCKSSLLSSYGGLIKRSKALESSIQAWEKKVGEQKAWCEEYGKALEEGDVGRRNELDRVVPGRGLPSEETSGRACQLEQRWVADSLSILWDTYMVPGKFRQDQGLQRQYQDLNYRALAVHHEPHYEVTLPASPDSYIERDDVSWYNSDSADEGGEDEEEQYAEDEEQREERLVEGATTLESSMEIDEPEALSAESSMSYGRI</sequence>
<dbReference type="EMBL" id="KN847914">
    <property type="protein sequence ID" value="KIR37636.1"/>
    <property type="molecule type" value="Genomic_DNA"/>
</dbReference>
<feature type="region of interest" description="Disordered" evidence="1">
    <location>
        <begin position="199"/>
        <end position="256"/>
    </location>
</feature>
<keyword evidence="3" id="KW-1185">Reference proteome</keyword>
<protein>
    <submittedName>
        <fullName evidence="2">Unplaced genomic scaffold supercont1.19, whole genome shotgun sequence</fullName>
    </submittedName>
</protein>
<reference evidence="2 3" key="1">
    <citation type="submission" date="2015-01" db="EMBL/GenBank/DDBJ databases">
        <title>The Genome Sequence of Cryptococcus gattii Ram5.</title>
        <authorList>
            <consortium name="The Broad Institute Genomics Platform"/>
            <person name="Cuomo C."/>
            <person name="Litvintseva A."/>
            <person name="Chen Y."/>
            <person name="Heitman J."/>
            <person name="Sun S."/>
            <person name="Springer D."/>
            <person name="Dromer F."/>
            <person name="Young S."/>
            <person name="Zeng Q."/>
            <person name="Gargeya S."/>
            <person name="Abouelleil A."/>
            <person name="Alvarado L."/>
            <person name="Chapman S.B."/>
            <person name="Gainer-Dewar J."/>
            <person name="Goldberg J."/>
            <person name="Griggs A."/>
            <person name="Gujja S."/>
            <person name="Hansen M."/>
            <person name="Howarth C."/>
            <person name="Imamovic A."/>
            <person name="Larimer J."/>
            <person name="Murphy C."/>
            <person name="Naylor J."/>
            <person name="Pearson M."/>
            <person name="Priest M."/>
            <person name="Roberts A."/>
            <person name="Saif S."/>
            <person name="Shea T."/>
            <person name="Sykes S."/>
            <person name="Wortman J."/>
            <person name="Nusbaum C."/>
            <person name="Birren B."/>
        </authorList>
    </citation>
    <scope>NUCLEOTIDE SEQUENCE [LARGE SCALE GENOMIC DNA]</scope>
    <source>
        <strain evidence="2 3">Ram5</strain>
    </source>
</reference>
<evidence type="ECO:0000256" key="1">
    <source>
        <dbReference type="SAM" id="MobiDB-lite"/>
    </source>
</evidence>
<dbReference type="AlphaFoldDB" id="A0A0D0UR17"/>
<proteinExistence type="predicted"/>
<evidence type="ECO:0000313" key="3">
    <source>
        <dbReference type="Proteomes" id="UP000053392"/>
    </source>
</evidence>
<dbReference type="Proteomes" id="UP000053392">
    <property type="component" value="Unassembled WGS sequence"/>
</dbReference>
<dbReference type="OrthoDB" id="3364670at2759"/>